<dbReference type="Gene3D" id="3.40.50.1820">
    <property type="entry name" value="alpha/beta hydrolase"/>
    <property type="match status" value="1"/>
</dbReference>
<organism evidence="4 5">
    <name type="scientific">Haliscomenobacter hydrossis (strain ATCC 27775 / DSM 1100 / LMG 10767 / O)</name>
    <dbReference type="NCBI Taxonomy" id="760192"/>
    <lineage>
        <taxon>Bacteria</taxon>
        <taxon>Pseudomonadati</taxon>
        <taxon>Bacteroidota</taxon>
        <taxon>Saprospiria</taxon>
        <taxon>Saprospirales</taxon>
        <taxon>Haliscomenobacteraceae</taxon>
        <taxon>Haliscomenobacter</taxon>
    </lineage>
</organism>
<evidence type="ECO:0000313" key="5">
    <source>
        <dbReference type="Proteomes" id="UP000008461"/>
    </source>
</evidence>
<dbReference type="eggNOG" id="COG0296">
    <property type="taxonomic scope" value="Bacteria"/>
</dbReference>
<keyword evidence="2" id="KW-0732">Signal</keyword>
<evidence type="ECO:0000259" key="3">
    <source>
        <dbReference type="Pfam" id="PF03629"/>
    </source>
</evidence>
<dbReference type="eggNOG" id="COG2382">
    <property type="taxonomic scope" value="Bacteria"/>
</dbReference>
<dbReference type="EMBL" id="CP002691">
    <property type="protein sequence ID" value="AEE54275.1"/>
    <property type="molecule type" value="Genomic_DNA"/>
</dbReference>
<feature type="signal peptide" evidence="2">
    <location>
        <begin position="1"/>
        <end position="25"/>
    </location>
</feature>
<dbReference type="Pfam" id="PF03629">
    <property type="entry name" value="SASA"/>
    <property type="match status" value="1"/>
</dbReference>
<dbReference type="SUPFAM" id="SSF81296">
    <property type="entry name" value="E set domains"/>
    <property type="match status" value="1"/>
</dbReference>
<feature type="chain" id="PRO_5003311935" description="Sialate O-acetylesterase domain-containing protein" evidence="2">
    <location>
        <begin position="26"/>
        <end position="647"/>
    </location>
</feature>
<dbReference type="Proteomes" id="UP000008461">
    <property type="component" value="Chromosome"/>
</dbReference>
<dbReference type="STRING" id="760192.Halhy_6458"/>
<feature type="domain" description="Sialate O-acetylesterase" evidence="3">
    <location>
        <begin position="30"/>
        <end position="278"/>
    </location>
</feature>
<dbReference type="GO" id="GO:0016788">
    <property type="term" value="F:hydrolase activity, acting on ester bonds"/>
    <property type="evidence" value="ECO:0007669"/>
    <property type="project" value="UniProtKB-ARBA"/>
</dbReference>
<dbReference type="RefSeq" id="WP_013768792.1">
    <property type="nucleotide sequence ID" value="NC_015510.1"/>
</dbReference>
<dbReference type="PANTHER" id="PTHR48098">
    <property type="entry name" value="ENTEROCHELIN ESTERASE-RELATED"/>
    <property type="match status" value="1"/>
</dbReference>
<dbReference type="OrthoDB" id="9803578at2"/>
<protein>
    <recommendedName>
        <fullName evidence="3">Sialate O-acetylesterase domain-containing protein</fullName>
    </recommendedName>
</protein>
<evidence type="ECO:0000313" key="4">
    <source>
        <dbReference type="EMBL" id="AEE54275.1"/>
    </source>
</evidence>
<dbReference type="InterPro" id="IPR000801">
    <property type="entry name" value="Esterase-like"/>
</dbReference>
<dbReference type="SUPFAM" id="SSF52266">
    <property type="entry name" value="SGNH hydrolase"/>
    <property type="match status" value="1"/>
</dbReference>
<evidence type="ECO:0000256" key="2">
    <source>
        <dbReference type="SAM" id="SignalP"/>
    </source>
</evidence>
<dbReference type="HOGENOM" id="CLU_015241_0_0_10"/>
<dbReference type="InterPro" id="IPR014756">
    <property type="entry name" value="Ig_E-set"/>
</dbReference>
<reference key="2">
    <citation type="submission" date="2011-04" db="EMBL/GenBank/DDBJ databases">
        <title>Complete sequence of chromosome of Haliscomenobacter hydrossis DSM 1100.</title>
        <authorList>
            <consortium name="US DOE Joint Genome Institute (JGI-PGF)"/>
            <person name="Lucas S."/>
            <person name="Han J."/>
            <person name="Lapidus A."/>
            <person name="Bruce D."/>
            <person name="Goodwin L."/>
            <person name="Pitluck S."/>
            <person name="Peters L."/>
            <person name="Kyrpides N."/>
            <person name="Mavromatis K."/>
            <person name="Ivanova N."/>
            <person name="Ovchinnikova G."/>
            <person name="Pagani I."/>
            <person name="Daligault H."/>
            <person name="Detter J.C."/>
            <person name="Han C."/>
            <person name="Land M."/>
            <person name="Hauser L."/>
            <person name="Markowitz V."/>
            <person name="Cheng J.-F."/>
            <person name="Hugenholtz P."/>
            <person name="Woyke T."/>
            <person name="Wu D."/>
            <person name="Verbarg S."/>
            <person name="Frueling A."/>
            <person name="Brambilla E."/>
            <person name="Klenk H.-P."/>
            <person name="Eisen J.A."/>
        </authorList>
    </citation>
    <scope>NUCLEOTIDE SEQUENCE</scope>
    <source>
        <strain>DSM 1100</strain>
    </source>
</reference>
<dbReference type="SUPFAM" id="SSF53474">
    <property type="entry name" value="alpha/beta-Hydrolases"/>
    <property type="match status" value="1"/>
</dbReference>
<dbReference type="KEGG" id="hhy:Halhy_6458"/>
<dbReference type="InterPro" id="IPR036514">
    <property type="entry name" value="SGNH_hydro_sf"/>
</dbReference>
<reference evidence="4 5" key="1">
    <citation type="journal article" date="2011" name="Stand. Genomic Sci.">
        <title>Complete genome sequence of Haliscomenobacter hydrossis type strain (O).</title>
        <authorList>
            <consortium name="US DOE Joint Genome Institute (JGI-PGF)"/>
            <person name="Daligault H."/>
            <person name="Lapidus A."/>
            <person name="Zeytun A."/>
            <person name="Nolan M."/>
            <person name="Lucas S."/>
            <person name="Del Rio T.G."/>
            <person name="Tice H."/>
            <person name="Cheng J.F."/>
            <person name="Tapia R."/>
            <person name="Han C."/>
            <person name="Goodwin L."/>
            <person name="Pitluck S."/>
            <person name="Liolios K."/>
            <person name="Pagani I."/>
            <person name="Ivanova N."/>
            <person name="Huntemann M."/>
            <person name="Mavromatis K."/>
            <person name="Mikhailova N."/>
            <person name="Pati A."/>
            <person name="Chen A."/>
            <person name="Palaniappan K."/>
            <person name="Land M."/>
            <person name="Hauser L."/>
            <person name="Brambilla E.M."/>
            <person name="Rohde M."/>
            <person name="Verbarg S."/>
            <person name="Goker M."/>
            <person name="Bristow J."/>
            <person name="Eisen J.A."/>
            <person name="Markowitz V."/>
            <person name="Hugenholtz P."/>
            <person name="Kyrpides N.C."/>
            <person name="Klenk H.P."/>
            <person name="Woyke T."/>
        </authorList>
    </citation>
    <scope>NUCLEOTIDE SEQUENCE [LARGE SCALE GENOMIC DNA]</scope>
    <source>
        <strain evidence="5">ATCC 27775 / DSM 1100 / LMG 10767 / O</strain>
    </source>
</reference>
<keyword evidence="1" id="KW-0378">Hydrolase</keyword>
<proteinExistence type="predicted"/>
<evidence type="ECO:0000256" key="1">
    <source>
        <dbReference type="ARBA" id="ARBA00022801"/>
    </source>
</evidence>
<sequence>MKQTTNILLILFGLGLSLFAQKGFAQDPNFHIYLCIGQSNMEGPAPIGPQDTISNKRLKLLSALDCPELGRTMGNWYDAKPPLCRCNTRLSPADYFGRTMIQYLPEKISVGLVHVAVAGSKIEIFDKELYKTYLDTSAASRPWMIRMSDAYGGNPYQRLVDMARIAQQNGVIKGILLHQGESNTGDKAWPAKVKKIYDDLLADLKLAPNSIPLLAGELVNADQGGKCASMNEIIATLPQTLPRAMVIPSFGLEAVPDKLHFSAEGIRKFGKRYAARMLYSMGVDIEAYPAQSIAAETNAPGMPYPRVDAENRAVFKIDAPAASNVQLDLGKKYDMVKNEAGLWTVTTETLQPGFHYYYLLIDGYRFSDPASESFFGIGKMMSGIEIPAPDQAFYAPRDIPHGQVRENYYYSAVMGKYERFFVYTPPSYDGNTSEKFPVLYLQHGMGEDERGWVEQGKLSIIMDNLIADKKAKPMVIVISDGGTGGMFKPAVGEDVNEARKQFGAKFTPMLLDEIIPYTEKNFRVKTDRLSRAMAGLSWGGFQTFQTALPNLDKFAYIGGFSGAGMFNPETELKTVYNGAFANSADFNKKVKVFFLGIGAHEGQRTKTLSDAFTKAGINNTYYVSENTAHEWLTWRRCLYQFTQTLFK</sequence>
<keyword evidence="5" id="KW-1185">Reference proteome</keyword>
<dbReference type="InterPro" id="IPR050583">
    <property type="entry name" value="Mycobacterial_A85_antigen"/>
</dbReference>
<dbReference type="AlphaFoldDB" id="F4KR88"/>
<accession>F4KR88</accession>
<dbReference type="InterPro" id="IPR029058">
    <property type="entry name" value="AB_hydrolase_fold"/>
</dbReference>
<gene>
    <name evidence="4" type="ordered locus">Halhy_6458</name>
</gene>
<dbReference type="CDD" id="cd02858">
    <property type="entry name" value="E_set_Esterase_N"/>
    <property type="match status" value="1"/>
</dbReference>
<name>F4KR88_HALH1</name>
<dbReference type="GO" id="GO:0016747">
    <property type="term" value="F:acyltransferase activity, transferring groups other than amino-acyl groups"/>
    <property type="evidence" value="ECO:0007669"/>
    <property type="project" value="TreeGrafter"/>
</dbReference>
<dbReference type="Gene3D" id="2.60.40.10">
    <property type="entry name" value="Immunoglobulins"/>
    <property type="match status" value="1"/>
</dbReference>
<dbReference type="Pfam" id="PF00756">
    <property type="entry name" value="Esterase"/>
    <property type="match status" value="1"/>
</dbReference>
<dbReference type="InterPro" id="IPR005181">
    <property type="entry name" value="SASA"/>
</dbReference>
<dbReference type="Gene3D" id="3.40.50.1110">
    <property type="entry name" value="SGNH hydrolase"/>
    <property type="match status" value="1"/>
</dbReference>
<dbReference type="PANTHER" id="PTHR48098:SF1">
    <property type="entry name" value="DIACYLGLYCEROL ACYLTRANSFERASE_MYCOLYLTRANSFERASE AG85A"/>
    <property type="match status" value="1"/>
</dbReference>
<dbReference type="InterPro" id="IPR013783">
    <property type="entry name" value="Ig-like_fold"/>
</dbReference>